<dbReference type="OrthoDB" id="10314439at2759"/>
<accession>A0A9C7PY93</accession>
<reference evidence="2" key="1">
    <citation type="journal article" date="2022" name="Proc. Natl. Acad. Sci. U.S.A.">
        <title>Life cycle and functional genomics of the unicellular red alga Galdieria for elucidating algal and plant evolution and industrial use.</title>
        <authorList>
            <person name="Hirooka S."/>
            <person name="Itabashi T."/>
            <person name="Ichinose T.M."/>
            <person name="Onuma R."/>
            <person name="Fujiwara T."/>
            <person name="Yamashita S."/>
            <person name="Jong L.W."/>
            <person name="Tomita R."/>
            <person name="Iwane A.H."/>
            <person name="Miyagishima S.Y."/>
        </authorList>
    </citation>
    <scope>NUCLEOTIDE SEQUENCE</scope>
    <source>
        <strain evidence="2">NBRC 102759</strain>
    </source>
</reference>
<name>A0A9C7PY93_9RHOD</name>
<dbReference type="EMBL" id="BQMJ01000040">
    <property type="protein sequence ID" value="GJQ13123.1"/>
    <property type="molecule type" value="Genomic_DNA"/>
</dbReference>
<evidence type="ECO:0000256" key="1">
    <source>
        <dbReference type="SAM" id="MobiDB-lite"/>
    </source>
</evidence>
<feature type="region of interest" description="Disordered" evidence="1">
    <location>
        <begin position="1"/>
        <end position="67"/>
    </location>
</feature>
<proteinExistence type="predicted"/>
<feature type="compositionally biased region" description="Polar residues" evidence="1">
    <location>
        <begin position="205"/>
        <end position="216"/>
    </location>
</feature>
<reference evidence="2" key="2">
    <citation type="submission" date="2022-01" db="EMBL/GenBank/DDBJ databases">
        <authorList>
            <person name="Hirooka S."/>
            <person name="Miyagishima S.Y."/>
        </authorList>
    </citation>
    <scope>NUCLEOTIDE SEQUENCE</scope>
    <source>
        <strain evidence="2">NBRC 102759</strain>
    </source>
</reference>
<sequence>METQLCSSDLPQGEETASSTQESSQKSTTWTTQEEIEQSKYKSFKKGDDYSETQSDSMEPSFEERVEDNEDLVGGALSAFTKTGAKPKWLRCKLCNYECWPPNARHHLLKCPVLKKSPHLRDKMLPNPAPPPPPPSSRNVYAREEDNPYYFTRINTAPGYICNNCGLGLRGAHRPRHLRSCWKRGKLARSNQNVSSRYDQRVHSKSGTTDSSNCSSRGHHDEPSFFPLMETSTGTWGFQDRVPATCVVHHSTAQSHAKTISTQIAIASVGEQWVMRTNNHQLSVHHLCS</sequence>
<feature type="compositionally biased region" description="Basic and acidic residues" evidence="1">
    <location>
        <begin position="37"/>
        <end position="49"/>
    </location>
</feature>
<dbReference type="AlphaFoldDB" id="A0A9C7PY93"/>
<gene>
    <name evidence="2" type="ORF">GpartN1_g4914.t1</name>
</gene>
<organism evidence="2 3">
    <name type="scientific">Galdieria partita</name>
    <dbReference type="NCBI Taxonomy" id="83374"/>
    <lineage>
        <taxon>Eukaryota</taxon>
        <taxon>Rhodophyta</taxon>
        <taxon>Bangiophyceae</taxon>
        <taxon>Galdieriales</taxon>
        <taxon>Galdieriaceae</taxon>
        <taxon>Galdieria</taxon>
    </lineage>
</organism>
<comment type="caution">
    <text evidence="2">The sequence shown here is derived from an EMBL/GenBank/DDBJ whole genome shotgun (WGS) entry which is preliminary data.</text>
</comment>
<evidence type="ECO:0000313" key="3">
    <source>
        <dbReference type="Proteomes" id="UP001061958"/>
    </source>
</evidence>
<feature type="compositionally biased region" description="Low complexity" evidence="1">
    <location>
        <begin position="14"/>
        <end position="33"/>
    </location>
</feature>
<dbReference type="Proteomes" id="UP001061958">
    <property type="component" value="Unassembled WGS sequence"/>
</dbReference>
<feature type="region of interest" description="Disordered" evidence="1">
    <location>
        <begin position="192"/>
        <end position="225"/>
    </location>
</feature>
<keyword evidence="3" id="KW-1185">Reference proteome</keyword>
<evidence type="ECO:0000313" key="2">
    <source>
        <dbReference type="EMBL" id="GJQ13123.1"/>
    </source>
</evidence>
<feature type="compositionally biased region" description="Polar residues" evidence="1">
    <location>
        <begin position="1"/>
        <end position="10"/>
    </location>
</feature>
<protein>
    <submittedName>
        <fullName evidence="2">Uncharacterized protein</fullName>
    </submittedName>
</protein>